<dbReference type="GO" id="GO:0016787">
    <property type="term" value="F:hydrolase activity"/>
    <property type="evidence" value="ECO:0007669"/>
    <property type="project" value="UniProtKB-KW"/>
</dbReference>
<proteinExistence type="inferred from homology"/>
<organism evidence="5 6">
    <name type="scientific">Bradyrhizobium centrolobii</name>
    <dbReference type="NCBI Taxonomy" id="1505087"/>
    <lineage>
        <taxon>Bacteria</taxon>
        <taxon>Pseudomonadati</taxon>
        <taxon>Pseudomonadota</taxon>
        <taxon>Alphaproteobacteria</taxon>
        <taxon>Hyphomicrobiales</taxon>
        <taxon>Nitrobacteraceae</taxon>
        <taxon>Bradyrhizobium</taxon>
    </lineage>
</organism>
<dbReference type="EC" id="3.1.1.-" evidence="3"/>
<dbReference type="EMBL" id="LUUB01000096">
    <property type="protein sequence ID" value="OAF02548.1"/>
    <property type="molecule type" value="Genomic_DNA"/>
</dbReference>
<comment type="similarity">
    <text evidence="1 3">Belongs to the type-B carboxylesterase/lipase family.</text>
</comment>
<evidence type="ECO:0000256" key="2">
    <source>
        <dbReference type="ARBA" id="ARBA00022801"/>
    </source>
</evidence>
<dbReference type="RefSeq" id="WP_063706394.1">
    <property type="nucleotide sequence ID" value="NZ_LUUB01000096.1"/>
</dbReference>
<dbReference type="OrthoDB" id="9775851at2"/>
<feature type="domain" description="Carboxylesterase type B" evidence="4">
    <location>
        <begin position="4"/>
        <end position="480"/>
    </location>
</feature>
<comment type="caution">
    <text evidence="5">The sequence shown here is derived from an EMBL/GenBank/DDBJ whole genome shotgun (WGS) entry which is preliminary data.</text>
</comment>
<evidence type="ECO:0000313" key="6">
    <source>
        <dbReference type="Proteomes" id="UP000076959"/>
    </source>
</evidence>
<reference evidence="5 6" key="1">
    <citation type="submission" date="2016-03" db="EMBL/GenBank/DDBJ databases">
        <title>Draft Genome Sequence of the Strain BR 10245 (Bradyrhizobium sp.) isolated from nodules of Centrolobium paraense.</title>
        <authorList>
            <person name="Simoes-Araujo J.L.Sr."/>
            <person name="Barauna A.C."/>
            <person name="Silva K."/>
            <person name="Zilli J.E."/>
        </authorList>
    </citation>
    <scope>NUCLEOTIDE SEQUENCE [LARGE SCALE GENOMIC DNA]</scope>
    <source>
        <strain evidence="5 6">BR 10245</strain>
    </source>
</reference>
<dbReference type="InterPro" id="IPR002018">
    <property type="entry name" value="CarbesteraseB"/>
</dbReference>
<dbReference type="PANTHER" id="PTHR43142">
    <property type="entry name" value="CARBOXYLIC ESTER HYDROLASE"/>
    <property type="match status" value="1"/>
</dbReference>
<dbReference type="Pfam" id="PF00135">
    <property type="entry name" value="COesterase"/>
    <property type="match status" value="1"/>
</dbReference>
<dbReference type="SUPFAM" id="SSF53474">
    <property type="entry name" value="alpha/beta-Hydrolases"/>
    <property type="match status" value="1"/>
</dbReference>
<sequence>MLTNAVPTTSGPIVGAEQAGVRAFKGVPFAIARRFAKAAPPRAWTEPRRCTDYGAYAPQPGHLDHAIEASCLSLNIWTPAAADRPLPVLIFIHGGAFVTGGGADYDGGFLAAHGPAVIVTINYRLGPLGFLQLHRHGLDEANNLAISDALLALDWVHANIATFGGDPDAVTLSGQSAGASMVIALATLPQAKGKFIRALALSAPGRNIMSADHADDVARRLLAELGLAREPSATASVPLPQLFAATERISRRLADETDSGTVFGPVLDGAVIPREPRDAFADGSLRGISLWLGSCRDEMVMFLKSTPPAAMIRVTERQVRVAFGDAGWDRLLACYRATARADQDAYEALLSDAFWHRPMADLARHHAAAGGAVWLSRFDHRPALEPFLSQGPTHGADNACLWAHLPGFIDRPILRRKGGPMTPTDVEVAARFQASVLRFVATGVPDVADVWPQFRLDAEPLAIFDQPFSVTRANAGERFRMWGELLSQPGAAQAATATRSVVEGVRS</sequence>
<dbReference type="ESTHER" id="9brad-a0a176yd48">
    <property type="family name" value="Carb_B_Bacteria"/>
</dbReference>
<dbReference type="Gene3D" id="3.40.50.1820">
    <property type="entry name" value="alpha/beta hydrolase"/>
    <property type="match status" value="1"/>
</dbReference>
<dbReference type="InterPro" id="IPR019826">
    <property type="entry name" value="Carboxylesterase_B_AS"/>
</dbReference>
<protein>
    <recommendedName>
        <fullName evidence="3">Carboxylic ester hydrolase</fullName>
        <ecNumber evidence="3">3.1.1.-</ecNumber>
    </recommendedName>
</protein>
<dbReference type="AlphaFoldDB" id="A0A176YD48"/>
<dbReference type="STRING" id="1505087.AYJ54_26565"/>
<evidence type="ECO:0000256" key="1">
    <source>
        <dbReference type="ARBA" id="ARBA00005964"/>
    </source>
</evidence>
<dbReference type="Proteomes" id="UP000076959">
    <property type="component" value="Unassembled WGS sequence"/>
</dbReference>
<accession>A0A176YD48</accession>
<keyword evidence="2 3" id="KW-0378">Hydrolase</keyword>
<evidence type="ECO:0000313" key="5">
    <source>
        <dbReference type="EMBL" id="OAF02548.1"/>
    </source>
</evidence>
<name>A0A176YD48_9BRAD</name>
<evidence type="ECO:0000259" key="4">
    <source>
        <dbReference type="Pfam" id="PF00135"/>
    </source>
</evidence>
<evidence type="ECO:0000256" key="3">
    <source>
        <dbReference type="RuleBase" id="RU361235"/>
    </source>
</evidence>
<gene>
    <name evidence="5" type="ORF">AYJ54_26565</name>
</gene>
<dbReference type="InterPro" id="IPR029058">
    <property type="entry name" value="AB_hydrolase_fold"/>
</dbReference>
<dbReference type="PROSITE" id="PS00122">
    <property type="entry name" value="CARBOXYLESTERASE_B_1"/>
    <property type="match status" value="1"/>
</dbReference>
<keyword evidence="6" id="KW-1185">Reference proteome</keyword>
<dbReference type="PANTHER" id="PTHR43142:SF1">
    <property type="entry name" value="CARBOXYLIC ESTER HYDROLASE"/>
    <property type="match status" value="1"/>
</dbReference>